<sequence length="95" mass="10904">MILDFIAWRHPQPSIKSSLKAVAVFVVFYLIDVHCFKYYTDVWAYPIMSELNTPLRLAFFGVCAVICTIDFFVAYGFNSFIVPNTVPNKSSKKLQ</sequence>
<reference evidence="2" key="1">
    <citation type="submission" date="2022-11" db="UniProtKB">
        <authorList>
            <consortium name="WormBaseParasite"/>
        </authorList>
    </citation>
    <scope>IDENTIFICATION</scope>
</reference>
<organism evidence="1 2">
    <name type="scientific">Panagrolaimus sp. JU765</name>
    <dbReference type="NCBI Taxonomy" id="591449"/>
    <lineage>
        <taxon>Eukaryota</taxon>
        <taxon>Metazoa</taxon>
        <taxon>Ecdysozoa</taxon>
        <taxon>Nematoda</taxon>
        <taxon>Chromadorea</taxon>
        <taxon>Rhabditida</taxon>
        <taxon>Tylenchina</taxon>
        <taxon>Panagrolaimomorpha</taxon>
        <taxon>Panagrolaimoidea</taxon>
        <taxon>Panagrolaimidae</taxon>
        <taxon>Panagrolaimus</taxon>
    </lineage>
</organism>
<evidence type="ECO:0000313" key="2">
    <source>
        <dbReference type="WBParaSite" id="JU765_v2.g983.t1"/>
    </source>
</evidence>
<accession>A0AC34RT10</accession>
<evidence type="ECO:0000313" key="1">
    <source>
        <dbReference type="Proteomes" id="UP000887576"/>
    </source>
</evidence>
<protein>
    <submittedName>
        <fullName evidence="2">Uncharacterized protein</fullName>
    </submittedName>
</protein>
<dbReference type="Proteomes" id="UP000887576">
    <property type="component" value="Unplaced"/>
</dbReference>
<proteinExistence type="predicted"/>
<name>A0AC34RT10_9BILA</name>
<dbReference type="WBParaSite" id="JU765_v2.g983.t1">
    <property type="protein sequence ID" value="JU765_v2.g983.t1"/>
    <property type="gene ID" value="JU765_v2.g983"/>
</dbReference>